<name>A0A4P6EVC6_9BACL</name>
<feature type="transmembrane region" description="Helical" evidence="2">
    <location>
        <begin position="37"/>
        <end position="58"/>
    </location>
</feature>
<dbReference type="RefSeq" id="WP_129438354.1">
    <property type="nucleotide sequence ID" value="NZ_CP035492.1"/>
</dbReference>
<keyword evidence="2" id="KW-0472">Membrane</keyword>
<proteinExistence type="predicted"/>
<evidence type="ECO:0000313" key="4">
    <source>
        <dbReference type="Proteomes" id="UP000293568"/>
    </source>
</evidence>
<keyword evidence="4" id="KW-1185">Reference proteome</keyword>
<dbReference type="OrthoDB" id="2476549at2"/>
<sequence>MLGTWRWNVMLGIIGPVLTILFSIGRNPLPVIGMRSGYAFVAFFLLAYVLRFVLAIILKPADLQDKPAGETAAGMKVDLSTPDESDDLNELLKSGLEAAASGSPGTSREEQQALFKPLNPQKLVMAQNQNPEELAKAVRHLTGR</sequence>
<keyword evidence="2" id="KW-1133">Transmembrane helix</keyword>
<dbReference type="AlphaFoldDB" id="A0A4P6EVC6"/>
<protein>
    <submittedName>
        <fullName evidence="3">Uncharacterized protein</fullName>
    </submittedName>
</protein>
<feature type="transmembrane region" description="Helical" evidence="2">
    <location>
        <begin position="7"/>
        <end position="25"/>
    </location>
</feature>
<keyword evidence="2" id="KW-0812">Transmembrane</keyword>
<dbReference type="EMBL" id="CP035492">
    <property type="protein sequence ID" value="QAY65619.1"/>
    <property type="molecule type" value="Genomic_DNA"/>
</dbReference>
<accession>A0A4P6EVC6</accession>
<evidence type="ECO:0000256" key="1">
    <source>
        <dbReference type="SAM" id="MobiDB-lite"/>
    </source>
</evidence>
<evidence type="ECO:0000256" key="2">
    <source>
        <dbReference type="SAM" id="Phobius"/>
    </source>
</evidence>
<dbReference type="Proteomes" id="UP000293568">
    <property type="component" value="Chromosome"/>
</dbReference>
<evidence type="ECO:0000313" key="3">
    <source>
        <dbReference type="EMBL" id="QAY65619.1"/>
    </source>
</evidence>
<dbReference type="KEGG" id="pprt:ET464_03705"/>
<feature type="region of interest" description="Disordered" evidence="1">
    <location>
        <begin position="66"/>
        <end position="86"/>
    </location>
</feature>
<reference evidence="3 4" key="1">
    <citation type="submission" date="2019-01" db="EMBL/GenBank/DDBJ databases">
        <title>Genome sequencing of strain FW100M-2.</title>
        <authorList>
            <person name="Heo J."/>
            <person name="Kim S.-J."/>
            <person name="Kim J.-S."/>
            <person name="Hong S.-B."/>
            <person name="Kwon S.-W."/>
        </authorList>
    </citation>
    <scope>NUCLEOTIDE SEQUENCE [LARGE SCALE GENOMIC DNA]</scope>
    <source>
        <strain evidence="3 4">FW100M-2</strain>
    </source>
</reference>
<gene>
    <name evidence="3" type="ORF">ET464_03705</name>
</gene>
<organism evidence="3 4">
    <name type="scientific">Paenibacillus protaetiae</name>
    <dbReference type="NCBI Taxonomy" id="2509456"/>
    <lineage>
        <taxon>Bacteria</taxon>
        <taxon>Bacillati</taxon>
        <taxon>Bacillota</taxon>
        <taxon>Bacilli</taxon>
        <taxon>Bacillales</taxon>
        <taxon>Paenibacillaceae</taxon>
        <taxon>Paenibacillus</taxon>
    </lineage>
</organism>